<evidence type="ECO:0000313" key="3">
    <source>
        <dbReference type="Proteomes" id="UP001549036"/>
    </source>
</evidence>
<protein>
    <submittedName>
        <fullName evidence="2">Uncharacterized protein</fullName>
    </submittedName>
</protein>
<feature type="compositionally biased region" description="Gly residues" evidence="1">
    <location>
        <begin position="69"/>
        <end position="80"/>
    </location>
</feature>
<organism evidence="2 3">
    <name type="scientific">Mesorhizobium shonense</name>
    <dbReference type="NCBI Taxonomy" id="1209948"/>
    <lineage>
        <taxon>Bacteria</taxon>
        <taxon>Pseudomonadati</taxon>
        <taxon>Pseudomonadota</taxon>
        <taxon>Alphaproteobacteria</taxon>
        <taxon>Hyphomicrobiales</taxon>
        <taxon>Phyllobacteriaceae</taxon>
        <taxon>Mesorhizobium</taxon>
    </lineage>
</organism>
<feature type="compositionally biased region" description="Basic and acidic residues" evidence="1">
    <location>
        <begin position="86"/>
        <end position="95"/>
    </location>
</feature>
<name>A0ABV2HVL6_9HYPH</name>
<feature type="region of interest" description="Disordered" evidence="1">
    <location>
        <begin position="1"/>
        <end position="102"/>
    </location>
</feature>
<reference evidence="2 3" key="1">
    <citation type="submission" date="2024-06" db="EMBL/GenBank/DDBJ databases">
        <title>Genomic Encyclopedia of Type Strains, Phase IV (KMG-IV): sequencing the most valuable type-strain genomes for metagenomic binning, comparative biology and taxonomic classification.</title>
        <authorList>
            <person name="Goeker M."/>
        </authorList>
    </citation>
    <scope>NUCLEOTIDE SEQUENCE [LARGE SCALE GENOMIC DNA]</scope>
    <source>
        <strain evidence="2 3">DSM 29846</strain>
    </source>
</reference>
<gene>
    <name evidence="2" type="ORF">ABID26_004049</name>
</gene>
<evidence type="ECO:0000256" key="1">
    <source>
        <dbReference type="SAM" id="MobiDB-lite"/>
    </source>
</evidence>
<proteinExistence type="predicted"/>
<evidence type="ECO:0000313" key="2">
    <source>
        <dbReference type="EMBL" id="MET3594641.1"/>
    </source>
</evidence>
<sequence>MPAGARRQKWRRRDRDRRRPGKAARRRARRLRPRRDRQAACWRRRISAQPLAPGACPGWLRPSKRVEGAQGGAGPEGGVGIMQRANGERPSRDGGGRGGGVGSRGIEANHAFEGKMPVRFAPSILAKNAQLVGVTKRMIMLPYQSFSSCGQLACLLLSTEQLFQHRQRNYGQFHETLGPLLCSPTIHEIPSPKGDSNPQPSDDRHRYSRASRIRTRCSRHISAAHVYNCSVR</sequence>
<feature type="region of interest" description="Disordered" evidence="1">
    <location>
        <begin position="184"/>
        <end position="212"/>
    </location>
</feature>
<dbReference type="EMBL" id="JBEPLM010000007">
    <property type="protein sequence ID" value="MET3594641.1"/>
    <property type="molecule type" value="Genomic_DNA"/>
</dbReference>
<comment type="caution">
    <text evidence="2">The sequence shown here is derived from an EMBL/GenBank/DDBJ whole genome shotgun (WGS) entry which is preliminary data.</text>
</comment>
<dbReference type="Proteomes" id="UP001549036">
    <property type="component" value="Unassembled WGS sequence"/>
</dbReference>
<feature type="compositionally biased region" description="Basic residues" evidence="1">
    <location>
        <begin position="1"/>
        <end position="35"/>
    </location>
</feature>
<keyword evidence="3" id="KW-1185">Reference proteome</keyword>
<accession>A0ABV2HVL6</accession>